<accession>A0A814EUP3</accession>
<dbReference type="Gene3D" id="3.30.420.10">
    <property type="entry name" value="Ribonuclease H-like superfamily/Ribonuclease H"/>
    <property type="match status" value="1"/>
</dbReference>
<dbReference type="GO" id="GO:0003676">
    <property type="term" value="F:nucleic acid binding"/>
    <property type="evidence" value="ECO:0007669"/>
    <property type="project" value="InterPro"/>
</dbReference>
<evidence type="ECO:0000313" key="3">
    <source>
        <dbReference type="Proteomes" id="UP000663879"/>
    </source>
</evidence>
<feature type="domain" description="DDE-1" evidence="1">
    <location>
        <begin position="43"/>
        <end position="125"/>
    </location>
</feature>
<dbReference type="AlphaFoldDB" id="A0A814EUP3"/>
<gene>
    <name evidence="2" type="ORF">OXX778_LOCUS14982</name>
</gene>
<proteinExistence type="predicted"/>
<name>A0A814EUP3_9BILA</name>
<comment type="caution">
    <text evidence="2">The sequence shown here is derived from an EMBL/GenBank/DDBJ whole genome shotgun (WGS) entry which is preliminary data.</text>
</comment>
<evidence type="ECO:0000259" key="1">
    <source>
        <dbReference type="Pfam" id="PF03184"/>
    </source>
</evidence>
<dbReference type="Pfam" id="PF03184">
    <property type="entry name" value="DDE_1"/>
    <property type="match status" value="1"/>
</dbReference>
<evidence type="ECO:0000313" key="2">
    <source>
        <dbReference type="EMBL" id="CAF0972309.1"/>
    </source>
</evidence>
<dbReference type="InterPro" id="IPR004875">
    <property type="entry name" value="DDE_SF_endonuclease_dom"/>
</dbReference>
<protein>
    <recommendedName>
        <fullName evidence="1">DDE-1 domain-containing protein</fullName>
    </recommendedName>
</protein>
<dbReference type="Proteomes" id="UP000663879">
    <property type="component" value="Unassembled WGS sequence"/>
</dbReference>
<dbReference type="EMBL" id="CAJNOC010003201">
    <property type="protein sequence ID" value="CAF0972309.1"/>
    <property type="molecule type" value="Genomic_DNA"/>
</dbReference>
<keyword evidence="3" id="KW-1185">Reference proteome</keyword>
<reference evidence="2" key="1">
    <citation type="submission" date="2021-02" db="EMBL/GenBank/DDBJ databases">
        <authorList>
            <person name="Nowell W R."/>
        </authorList>
    </citation>
    <scope>NUCLEOTIDE SEQUENCE</scope>
    <source>
        <strain evidence="2">Ploen Becks lab</strain>
    </source>
</reference>
<dbReference type="InterPro" id="IPR036397">
    <property type="entry name" value="RNaseH_sf"/>
</dbReference>
<sequence>MDETSIYLDFPSNYTFEEKGTKRIKTITNGAERVRLSAAFSATADGEKLPVYVLVSRKSDLPNYTPPNNVQIEYKTGATFNEHVVVNYVKRVVVPHMVQKGFKKVIFFLDSARCHLTKSVKDELQVNGIVTN</sequence>
<dbReference type="OrthoDB" id="128287at2759"/>
<organism evidence="2 3">
    <name type="scientific">Brachionus calyciflorus</name>
    <dbReference type="NCBI Taxonomy" id="104777"/>
    <lineage>
        <taxon>Eukaryota</taxon>
        <taxon>Metazoa</taxon>
        <taxon>Spiralia</taxon>
        <taxon>Gnathifera</taxon>
        <taxon>Rotifera</taxon>
        <taxon>Eurotatoria</taxon>
        <taxon>Monogononta</taxon>
        <taxon>Pseudotrocha</taxon>
        <taxon>Ploima</taxon>
        <taxon>Brachionidae</taxon>
        <taxon>Brachionus</taxon>
    </lineage>
</organism>